<accession>A0A376BYE9</accession>
<evidence type="ECO:0000256" key="1">
    <source>
        <dbReference type="SAM" id="SignalP"/>
    </source>
</evidence>
<feature type="domain" description="PKD/Chitinase" evidence="2">
    <location>
        <begin position="936"/>
        <end position="1001"/>
    </location>
</feature>
<reference evidence="3 4" key="1">
    <citation type="submission" date="2018-06" db="EMBL/GenBank/DDBJ databases">
        <authorList>
            <consortium name="Pathogen Informatics"/>
            <person name="Doyle S."/>
        </authorList>
    </citation>
    <scope>NUCLEOTIDE SEQUENCE [LARGE SCALE GENOMIC DNA]</scope>
    <source>
        <strain evidence="3 4">NCTC11661</strain>
    </source>
</reference>
<dbReference type="InterPro" id="IPR013783">
    <property type="entry name" value="Ig-like_fold"/>
</dbReference>
<dbReference type="NCBIfam" id="TIGR04131">
    <property type="entry name" value="Bac_Flav_CTERM"/>
    <property type="match status" value="1"/>
</dbReference>
<proteinExistence type="predicted"/>
<keyword evidence="1" id="KW-0732">Signal</keyword>
<feature type="signal peptide" evidence="1">
    <location>
        <begin position="1"/>
        <end position="22"/>
    </location>
</feature>
<feature type="domain" description="PKD/Chitinase" evidence="2">
    <location>
        <begin position="544"/>
        <end position="614"/>
    </location>
</feature>
<dbReference type="SUPFAM" id="SSF49299">
    <property type="entry name" value="PKD domain"/>
    <property type="match status" value="2"/>
</dbReference>
<feature type="domain" description="PKD/Chitinase" evidence="2">
    <location>
        <begin position="774"/>
        <end position="844"/>
    </location>
</feature>
<evidence type="ECO:0000259" key="2">
    <source>
        <dbReference type="SMART" id="SM00089"/>
    </source>
</evidence>
<dbReference type="SMART" id="SM00089">
    <property type="entry name" value="PKD"/>
    <property type="match status" value="5"/>
</dbReference>
<evidence type="ECO:0000313" key="4">
    <source>
        <dbReference type="Proteomes" id="UP000255515"/>
    </source>
</evidence>
<gene>
    <name evidence="3" type="ORF">NCTC11661_00211</name>
</gene>
<sequence length="1464" mass="154846">MISMKTNFFTILFLAFCVLYNAQLQRNPETKKPQQISMARAGNFIDVNVPQYPQSAYTIEQLIQNVLISGGGCAGTVSNVIVSPNLQASSSRRSWGYFNKSTSPFPFDEGVVLATGRLNNIANSQFAATLSTTLGTGGDTDLATALSINPSRFKDATYIQFDFVPNSNTISFEYIFASEEYSGSYACNYTDGFALLLKKVTDPNYTNLAVLPNNGGPVSVSNIHHYINSSCPAVNQQYFHGLNSGNVETNFAGRTIPLTATASVVPGETYRFKMVLADYNDAQFDTAVFLKGGSFNLGLQLVDSSGNALPSTIELCQGESQVLTANIAIAGVTYQWFLNGNPITGANTNTYTATQSGVYKLEIQTGNNSCNESVEITLNVLPAPQVNNADISVCTTGNQAIFDLTSVQNTISTTPNATFQFYQNQADAMAGNANTIANPSAYTSASGIVYARVSVGQCYAIATITLTANPTPPTPVITASATNICGTGTVTLTSSVTQGIVWSTGETTPSITVNTGGVYSVTATQNGCSSSSADITITHDPDPALQITGNLSICTGNDTTLTAVGNGNFISYLWSNGATTPTITVNTTGTYTVTVTTANGCQFQASATVTIGTAPVVTAHQVDVCSSNGTHTFDLTTYEPNISTATGIAFTYYENQADAMAGNANTIANPTAYTTGTRTVFVRVSDGNCFAIAELTLNIKPIPTPQIQQSAAVICGTTPVTLTSNYTTGNLWSNGATSSSITVNTPGTYTLTVTENGCTSTPVSVTIAQELNPNLNITGNLSLCQGSTTTLTADTTGAINSYLWSNGATTPTITVNTAGTYTVTVTTANGCQFEASATVIITNAPTVAPHQVDVCSPNGMHAFDLTTYEPNISTTAGVVFTYYENQADAMAGNANTIANPTVYTTGTRIVYVRVSDGNCFAIAELTLNVQLIPTPQIQQSAPAICGIAPVTLTSNYPTGNLWSNGATSPSITVNTPGTYTLTVTNGNCTSTPVSVTIVQENDPNLSITGNLTFCQGSSTTLTANTTGVVNAYNWSNGATTPSITVNTAGTYTVTVTTPAGCQYTQTVQVVREAVAAIAIANPAQLNCAVNAVPIHATVTNMPTGATIAWTASPGGNIVSGANTLNPIVNQPGTYTLTITNPSGLQCAVSRSVTVLRDTSAPGIILMANKTVICEGESVDLVATGAVTYTWDGLPGNGAIQTVSPTTTTTYTVTGIGANGCQGNVATVTIIVRPNITSPLTDVEFCKGEKYILDAGTGPNYTYLWSTGATTQTTEITADGEYWVEISNGACTKKFTITASYAEMPQPSEIHYDPKGHTLSIVMKNSALNYEYSTDGINWQSSAIFHYIQRNKAYFIYVRQKGMNCYSMTEYYTFNLQNVLTPNGDGINDVLDFSGVSKYPDFQAVIFDRYGKEVFRASQGNTVWKGKYLNVNVPTNTYWYQVIWRDPYTQKLIESTGWILVKNRE</sequence>
<dbReference type="NCBIfam" id="NF038133">
    <property type="entry name" value="choice_anch_L"/>
    <property type="match status" value="1"/>
</dbReference>
<protein>
    <submittedName>
        <fullName evidence="3">Gliding motility-associated C-terminal domain</fullName>
    </submittedName>
</protein>
<feature type="chain" id="PRO_5016919725" evidence="1">
    <location>
        <begin position="23"/>
        <end position="1464"/>
    </location>
</feature>
<evidence type="ECO:0000313" key="3">
    <source>
        <dbReference type="EMBL" id="SSZ46567.1"/>
    </source>
</evidence>
<feature type="domain" description="PKD/Chitinase" evidence="2">
    <location>
        <begin position="1075"/>
        <end position="1157"/>
    </location>
</feature>
<dbReference type="InterPro" id="IPR035986">
    <property type="entry name" value="PKD_dom_sf"/>
</dbReference>
<dbReference type="EMBL" id="UFTJ01000001">
    <property type="protein sequence ID" value="SSZ46567.1"/>
    <property type="molecule type" value="Genomic_DNA"/>
</dbReference>
<dbReference type="InterPro" id="IPR022409">
    <property type="entry name" value="PKD/Chitinase_dom"/>
</dbReference>
<feature type="domain" description="PKD/Chitinase" evidence="2">
    <location>
        <begin position="1162"/>
        <end position="1234"/>
    </location>
</feature>
<name>A0A376BYE9_9FLAO</name>
<dbReference type="Pfam" id="PF13585">
    <property type="entry name" value="CHU_C"/>
    <property type="match status" value="1"/>
</dbReference>
<dbReference type="InterPro" id="IPR026341">
    <property type="entry name" value="T9SS_type_B"/>
</dbReference>
<dbReference type="InterPro" id="IPR049804">
    <property type="entry name" value="Choice_anch_L"/>
</dbReference>
<organism evidence="3 4">
    <name type="scientific">Bergeyella zoohelcum</name>
    <dbReference type="NCBI Taxonomy" id="1015"/>
    <lineage>
        <taxon>Bacteria</taxon>
        <taxon>Pseudomonadati</taxon>
        <taxon>Bacteroidota</taxon>
        <taxon>Flavobacteriia</taxon>
        <taxon>Flavobacteriales</taxon>
        <taxon>Weeksellaceae</taxon>
        <taxon>Bergeyella</taxon>
    </lineage>
</organism>
<dbReference type="Gene3D" id="2.60.40.10">
    <property type="entry name" value="Immunoglobulins"/>
    <property type="match status" value="2"/>
</dbReference>
<dbReference type="Proteomes" id="UP000255515">
    <property type="component" value="Unassembled WGS sequence"/>
</dbReference>